<evidence type="ECO:0000256" key="2">
    <source>
        <dbReference type="ARBA" id="ARBA00022692"/>
    </source>
</evidence>
<evidence type="ECO:0000256" key="1">
    <source>
        <dbReference type="ARBA" id="ARBA00004141"/>
    </source>
</evidence>
<dbReference type="Pfam" id="PF13515">
    <property type="entry name" value="FUSC_2"/>
    <property type="match status" value="1"/>
</dbReference>
<evidence type="ECO:0000256" key="3">
    <source>
        <dbReference type="ARBA" id="ARBA00022989"/>
    </source>
</evidence>
<evidence type="ECO:0000256" key="6">
    <source>
        <dbReference type="SAM" id="Phobius"/>
    </source>
</evidence>
<feature type="transmembrane region" description="Helical" evidence="6">
    <location>
        <begin position="77"/>
        <end position="97"/>
    </location>
</feature>
<dbReference type="GO" id="GO:0016020">
    <property type="term" value="C:membrane"/>
    <property type="evidence" value="ECO:0007669"/>
    <property type="project" value="UniProtKB-SubCell"/>
</dbReference>
<feature type="transmembrane region" description="Helical" evidence="6">
    <location>
        <begin position="323"/>
        <end position="343"/>
    </location>
</feature>
<feature type="transmembrane region" description="Helical" evidence="6">
    <location>
        <begin position="197"/>
        <end position="217"/>
    </location>
</feature>
<feature type="transmembrane region" description="Helical" evidence="6">
    <location>
        <begin position="157"/>
        <end position="176"/>
    </location>
</feature>
<feature type="transmembrane region" description="Helical" evidence="6">
    <location>
        <begin position="253"/>
        <end position="286"/>
    </location>
</feature>
<keyword evidence="2 6" id="KW-0812">Transmembrane</keyword>
<feature type="region of interest" description="Disordered" evidence="5">
    <location>
        <begin position="1"/>
        <end position="28"/>
    </location>
</feature>
<accession>A0A6J7F4Z7</accession>
<proteinExistence type="predicted"/>
<feature type="transmembrane region" description="Helical" evidence="6">
    <location>
        <begin position="292"/>
        <end position="311"/>
    </location>
</feature>
<evidence type="ECO:0000256" key="5">
    <source>
        <dbReference type="SAM" id="MobiDB-lite"/>
    </source>
</evidence>
<comment type="subcellular location">
    <subcellularLocation>
        <location evidence="1">Membrane</location>
        <topology evidence="1">Multi-pass membrane protein</topology>
    </subcellularLocation>
</comment>
<evidence type="ECO:0000259" key="7">
    <source>
        <dbReference type="Pfam" id="PF13515"/>
    </source>
</evidence>
<feature type="transmembrane region" description="Helical" evidence="6">
    <location>
        <begin position="103"/>
        <end position="120"/>
    </location>
</feature>
<keyword evidence="3 6" id="KW-1133">Transmembrane helix</keyword>
<dbReference type="AlphaFoldDB" id="A0A6J7F4Z7"/>
<dbReference type="InterPro" id="IPR049453">
    <property type="entry name" value="Memb_transporter_dom"/>
</dbReference>
<reference evidence="8" key="1">
    <citation type="submission" date="2020-05" db="EMBL/GenBank/DDBJ databases">
        <authorList>
            <person name="Chiriac C."/>
            <person name="Salcher M."/>
            <person name="Ghai R."/>
            <person name="Kavagutti S V."/>
        </authorList>
    </citation>
    <scope>NUCLEOTIDE SEQUENCE</scope>
</reference>
<organism evidence="8">
    <name type="scientific">freshwater metagenome</name>
    <dbReference type="NCBI Taxonomy" id="449393"/>
    <lineage>
        <taxon>unclassified sequences</taxon>
        <taxon>metagenomes</taxon>
        <taxon>ecological metagenomes</taxon>
    </lineage>
</organism>
<feature type="domain" description="Integral membrane bound transporter" evidence="7">
    <location>
        <begin position="217"/>
        <end position="335"/>
    </location>
</feature>
<dbReference type="EMBL" id="CAFBLS010000319">
    <property type="protein sequence ID" value="CAB4886583.1"/>
    <property type="molecule type" value="Genomic_DNA"/>
</dbReference>
<feature type="transmembrane region" description="Helical" evidence="6">
    <location>
        <begin position="223"/>
        <end position="241"/>
    </location>
</feature>
<name>A0A6J7F4Z7_9ZZZZ</name>
<evidence type="ECO:0000313" key="8">
    <source>
        <dbReference type="EMBL" id="CAB4886583.1"/>
    </source>
</evidence>
<evidence type="ECO:0000256" key="4">
    <source>
        <dbReference type="ARBA" id="ARBA00023136"/>
    </source>
</evidence>
<protein>
    <submittedName>
        <fullName evidence="8">Unannotated protein</fullName>
    </submittedName>
</protein>
<keyword evidence="4 6" id="KW-0472">Membrane</keyword>
<sequence length="360" mass="37368">MLPMAEPGPVTPASTRTPPARAGKSGIQPKRLARMAGLLLVAAAPPMIAITWLFGVTAAETAVFGVLIALMNMIMGGLRIALAAAFALILATPISLVCGLSPLAGAAFMAVACIVVGASAGWGLQRGLTMVPLAIAYLLISPPAINGQAADPTSTSYVLTLTAIMALAGLFPLIVLPRLMKKLPPPRLKRNSRADSVEYAIIISTLTAVATGVVLAIHPGRDAFWLILTLLVVVQVGPQATIRKTMSRSGGTVLGAVISIIIVILIPNSTVLFCLGIVAMLLTVNFAGGSRYWLYMTCLTPTIVLTSSASNPSTAELTAESRVLYTLIGAALALMAFAIAVALQRIFNQPSEHAALSDRP</sequence>
<feature type="transmembrane region" description="Helical" evidence="6">
    <location>
        <begin position="127"/>
        <end position="145"/>
    </location>
</feature>
<feature type="transmembrane region" description="Helical" evidence="6">
    <location>
        <begin position="47"/>
        <end position="70"/>
    </location>
</feature>
<gene>
    <name evidence="8" type="ORF">UFOPK3402_01931</name>
</gene>